<evidence type="ECO:0000313" key="2">
    <source>
        <dbReference type="EMBL" id="SEM83130.1"/>
    </source>
</evidence>
<name>A0A1H8BJQ5_9BACT</name>
<dbReference type="InterPro" id="IPR012337">
    <property type="entry name" value="RNaseH-like_sf"/>
</dbReference>
<dbReference type="InterPro" id="IPR047654">
    <property type="entry name" value="IS1634_transpos"/>
</dbReference>
<proteinExistence type="predicted"/>
<dbReference type="AlphaFoldDB" id="A0A1H8BJQ5"/>
<dbReference type="GO" id="GO:0004803">
    <property type="term" value="F:transposase activity"/>
    <property type="evidence" value="ECO:0007669"/>
    <property type="project" value="InterPro"/>
</dbReference>
<keyword evidence="3" id="KW-1185">Reference proteome</keyword>
<evidence type="ECO:0000259" key="1">
    <source>
        <dbReference type="Pfam" id="PF01609"/>
    </source>
</evidence>
<dbReference type="Proteomes" id="UP000198744">
    <property type="component" value="Unassembled WGS sequence"/>
</dbReference>
<dbReference type="GO" id="GO:0003677">
    <property type="term" value="F:DNA binding"/>
    <property type="evidence" value="ECO:0007669"/>
    <property type="project" value="InterPro"/>
</dbReference>
<dbReference type="InterPro" id="IPR002559">
    <property type="entry name" value="Transposase_11"/>
</dbReference>
<dbReference type="SUPFAM" id="SSF53098">
    <property type="entry name" value="Ribonuclease H-like"/>
    <property type="match status" value="1"/>
</dbReference>
<dbReference type="Pfam" id="PF01609">
    <property type="entry name" value="DDE_Tnp_1"/>
    <property type="match status" value="1"/>
</dbReference>
<reference evidence="2 3" key="1">
    <citation type="submission" date="2016-10" db="EMBL/GenBank/DDBJ databases">
        <authorList>
            <person name="de Groot N.N."/>
        </authorList>
    </citation>
    <scope>NUCLEOTIDE SEQUENCE [LARGE SCALE GENOMIC DNA]</scope>
    <source>
        <strain evidence="2 3">DSM 8423</strain>
    </source>
</reference>
<dbReference type="EMBL" id="FOBS01000057">
    <property type="protein sequence ID" value="SEM83130.1"/>
    <property type="molecule type" value="Genomic_DNA"/>
</dbReference>
<accession>A0A1H8BJQ5</accession>
<dbReference type="NCBIfam" id="NF033559">
    <property type="entry name" value="transpos_IS1634"/>
    <property type="match status" value="1"/>
</dbReference>
<protein>
    <submittedName>
        <fullName evidence="2">Transposase</fullName>
    </submittedName>
</protein>
<dbReference type="PANTHER" id="PTHR34614">
    <property type="match status" value="1"/>
</dbReference>
<sequence length="458" mass="53105">MLRALWEQLGIPQALSQCIKDRSFTSLVEWASFAMVANRALAPDSKRGVEEWVREDVALGNPEPIELQHLYRAMDVLLEYREIIHKEVYFTVADLLNLEVDLIFFDTINTYFEMDEEDEESLRRYGHSKDHRPDLTQVVVGLAVTKEGIQVKCWTMPGNTSDMKTVEKVKSDLLGWKLGRCVLVMDRGMSSEENRLILQKAGGHYIIGEKLRDNQEVHREVLAKRGRFTSVRENLEIKEVTIGDGDKRRRFILVHNPEEAKKDQATRERTLKKIEEALKSIKEQTGQCHKRNVCALLSHRTMGRYLRPLKTGRIKIDKGKIKEEAHLDGKYIISTSDDTLSPVDVALGYKQLMEVERAFRTLKTTLDLMPVYHRKDERIEADVFLCFLALLLVRVAERKTNLPWDHIKAQMERLYLGEFFSNEGRVLQTTEPTPEQVKILKQMKISPPQRIRHIQMTP</sequence>
<organism evidence="2 3">
    <name type="scientific">Syntrophus gentianae</name>
    <dbReference type="NCBI Taxonomy" id="43775"/>
    <lineage>
        <taxon>Bacteria</taxon>
        <taxon>Pseudomonadati</taxon>
        <taxon>Thermodesulfobacteriota</taxon>
        <taxon>Syntrophia</taxon>
        <taxon>Syntrophales</taxon>
        <taxon>Syntrophaceae</taxon>
        <taxon>Syntrophus</taxon>
    </lineage>
</organism>
<gene>
    <name evidence="2" type="ORF">SAMN04489760_1575</name>
</gene>
<dbReference type="STRING" id="43775.SAMN04489760_1575"/>
<evidence type="ECO:0000313" key="3">
    <source>
        <dbReference type="Proteomes" id="UP000198744"/>
    </source>
</evidence>
<dbReference type="GO" id="GO:0006313">
    <property type="term" value="P:DNA transposition"/>
    <property type="evidence" value="ECO:0007669"/>
    <property type="project" value="InterPro"/>
</dbReference>
<feature type="domain" description="Transposase IS4-like" evidence="1">
    <location>
        <begin position="149"/>
        <end position="392"/>
    </location>
</feature>
<dbReference type="PANTHER" id="PTHR34614:SF2">
    <property type="entry name" value="TRANSPOSASE IS4-LIKE DOMAIN-CONTAINING PROTEIN"/>
    <property type="match status" value="1"/>
</dbReference>